<evidence type="ECO:0000313" key="11">
    <source>
        <dbReference type="Proteomes" id="UP000242188"/>
    </source>
</evidence>
<gene>
    <name evidence="10" type="ORF">KP79_PYT03311</name>
</gene>
<dbReference type="GO" id="GO:0000139">
    <property type="term" value="C:Golgi membrane"/>
    <property type="evidence" value="ECO:0007669"/>
    <property type="project" value="UniProtKB-SubCell"/>
</dbReference>
<keyword evidence="11" id="KW-1185">Reference proteome</keyword>
<dbReference type="Pfam" id="PF06990">
    <property type="entry name" value="Gal-3-0_sulfotr"/>
    <property type="match status" value="1"/>
</dbReference>
<protein>
    <submittedName>
        <fullName evidence="10">Galactose-3-O-sulfotransferase 3</fullName>
    </submittedName>
</protein>
<evidence type="ECO:0000256" key="6">
    <source>
        <dbReference type="ARBA" id="ARBA00022989"/>
    </source>
</evidence>
<dbReference type="Gene3D" id="3.40.50.300">
    <property type="entry name" value="P-loop containing nucleotide triphosphate hydrolases"/>
    <property type="match status" value="1"/>
</dbReference>
<sequence length="313" mass="37559">MQNLFLRFGIEHDLVFVLPQHGTTLPMGTGLPISSRALPPPRNRTYDILCNHIRYNRSEFEKTLPSDSVYVATVRDPFRQFISSVHYYHRHFMLNIAKQQPILKFLQAPNEYRRIIGENKKVSNLYNSMAWDFGFPFQLFVKPDEKQIQKYLRKLDKEFDLVIVVEYFEESLILMRRLLNWDMRHILYVSSHVQKRPEPSLAVGKEEEDLYRKWCLLDYALFDFFKRKFLKRWQEAVSKSDVMAELQYFREMKTKVNKYCQKQLKPSPLHIKPSEWHAGFIVDSQYCKIRRYGEVKQINNLRNKQLQTARHGN</sequence>
<dbReference type="InterPro" id="IPR009729">
    <property type="entry name" value="Gal-3-0_sulfotransfrase"/>
</dbReference>
<keyword evidence="3 10" id="KW-0808">Transferase</keyword>
<keyword evidence="6" id="KW-1133">Transmembrane helix</keyword>
<keyword evidence="5" id="KW-0735">Signal-anchor</keyword>
<accession>A0A210PGU0</accession>
<dbReference type="Proteomes" id="UP000242188">
    <property type="component" value="Unassembled WGS sequence"/>
</dbReference>
<dbReference type="GO" id="GO:0001733">
    <property type="term" value="F:galactosylceramide sulfotransferase activity"/>
    <property type="evidence" value="ECO:0007669"/>
    <property type="project" value="InterPro"/>
</dbReference>
<evidence type="ECO:0000256" key="5">
    <source>
        <dbReference type="ARBA" id="ARBA00022968"/>
    </source>
</evidence>
<dbReference type="InterPro" id="IPR027417">
    <property type="entry name" value="P-loop_NTPase"/>
</dbReference>
<dbReference type="PANTHER" id="PTHR14647">
    <property type="entry name" value="GALACTOSE-3-O-SULFOTRANSFERASE"/>
    <property type="match status" value="1"/>
</dbReference>
<keyword evidence="7" id="KW-0333">Golgi apparatus</keyword>
<keyword evidence="8" id="KW-0472">Membrane</keyword>
<evidence type="ECO:0000256" key="8">
    <source>
        <dbReference type="ARBA" id="ARBA00023136"/>
    </source>
</evidence>
<dbReference type="AlphaFoldDB" id="A0A210PGU0"/>
<evidence type="ECO:0000256" key="1">
    <source>
        <dbReference type="ARBA" id="ARBA00004323"/>
    </source>
</evidence>
<evidence type="ECO:0000256" key="2">
    <source>
        <dbReference type="ARBA" id="ARBA00008124"/>
    </source>
</evidence>
<comment type="subcellular location">
    <subcellularLocation>
        <location evidence="1">Golgi apparatus membrane</location>
        <topology evidence="1">Single-pass type II membrane protein</topology>
    </subcellularLocation>
</comment>
<dbReference type="EMBL" id="NEDP02076712">
    <property type="protein sequence ID" value="OWF35705.1"/>
    <property type="molecule type" value="Genomic_DNA"/>
</dbReference>
<evidence type="ECO:0000313" key="10">
    <source>
        <dbReference type="EMBL" id="OWF35705.1"/>
    </source>
</evidence>
<evidence type="ECO:0000256" key="9">
    <source>
        <dbReference type="ARBA" id="ARBA00023180"/>
    </source>
</evidence>
<dbReference type="GO" id="GO:0009247">
    <property type="term" value="P:glycolipid biosynthetic process"/>
    <property type="evidence" value="ECO:0007669"/>
    <property type="project" value="InterPro"/>
</dbReference>
<reference evidence="10 11" key="1">
    <citation type="journal article" date="2017" name="Nat. Ecol. Evol.">
        <title>Scallop genome provides insights into evolution of bilaterian karyotype and development.</title>
        <authorList>
            <person name="Wang S."/>
            <person name="Zhang J."/>
            <person name="Jiao W."/>
            <person name="Li J."/>
            <person name="Xun X."/>
            <person name="Sun Y."/>
            <person name="Guo X."/>
            <person name="Huan P."/>
            <person name="Dong B."/>
            <person name="Zhang L."/>
            <person name="Hu X."/>
            <person name="Sun X."/>
            <person name="Wang J."/>
            <person name="Zhao C."/>
            <person name="Wang Y."/>
            <person name="Wang D."/>
            <person name="Huang X."/>
            <person name="Wang R."/>
            <person name="Lv J."/>
            <person name="Li Y."/>
            <person name="Zhang Z."/>
            <person name="Liu B."/>
            <person name="Lu W."/>
            <person name="Hui Y."/>
            <person name="Liang J."/>
            <person name="Zhou Z."/>
            <person name="Hou R."/>
            <person name="Li X."/>
            <person name="Liu Y."/>
            <person name="Li H."/>
            <person name="Ning X."/>
            <person name="Lin Y."/>
            <person name="Zhao L."/>
            <person name="Xing Q."/>
            <person name="Dou J."/>
            <person name="Li Y."/>
            <person name="Mao J."/>
            <person name="Guo H."/>
            <person name="Dou H."/>
            <person name="Li T."/>
            <person name="Mu C."/>
            <person name="Jiang W."/>
            <person name="Fu Q."/>
            <person name="Fu X."/>
            <person name="Miao Y."/>
            <person name="Liu J."/>
            <person name="Yu Q."/>
            <person name="Li R."/>
            <person name="Liao H."/>
            <person name="Li X."/>
            <person name="Kong Y."/>
            <person name="Jiang Z."/>
            <person name="Chourrout D."/>
            <person name="Li R."/>
            <person name="Bao Z."/>
        </authorList>
    </citation>
    <scope>NUCLEOTIDE SEQUENCE [LARGE SCALE GENOMIC DNA]</scope>
    <source>
        <strain evidence="10 11">PY_sf001</strain>
    </source>
</reference>
<organism evidence="10 11">
    <name type="scientific">Mizuhopecten yessoensis</name>
    <name type="common">Japanese scallop</name>
    <name type="synonym">Patinopecten yessoensis</name>
    <dbReference type="NCBI Taxonomy" id="6573"/>
    <lineage>
        <taxon>Eukaryota</taxon>
        <taxon>Metazoa</taxon>
        <taxon>Spiralia</taxon>
        <taxon>Lophotrochozoa</taxon>
        <taxon>Mollusca</taxon>
        <taxon>Bivalvia</taxon>
        <taxon>Autobranchia</taxon>
        <taxon>Pteriomorphia</taxon>
        <taxon>Pectinida</taxon>
        <taxon>Pectinoidea</taxon>
        <taxon>Pectinidae</taxon>
        <taxon>Mizuhopecten</taxon>
    </lineage>
</organism>
<keyword evidence="9" id="KW-0325">Glycoprotein</keyword>
<evidence type="ECO:0000256" key="4">
    <source>
        <dbReference type="ARBA" id="ARBA00022692"/>
    </source>
</evidence>
<evidence type="ECO:0000256" key="3">
    <source>
        <dbReference type="ARBA" id="ARBA00022679"/>
    </source>
</evidence>
<proteinExistence type="inferred from homology"/>
<comment type="similarity">
    <text evidence="2">Belongs to the galactose-3-O-sulfotransferase family.</text>
</comment>
<keyword evidence="4" id="KW-0812">Transmembrane</keyword>
<evidence type="ECO:0000256" key="7">
    <source>
        <dbReference type="ARBA" id="ARBA00023034"/>
    </source>
</evidence>
<dbReference type="PANTHER" id="PTHR14647:SF87">
    <property type="entry name" value="PUTATIVE-RELATED"/>
    <property type="match status" value="1"/>
</dbReference>
<comment type="caution">
    <text evidence="10">The sequence shown here is derived from an EMBL/GenBank/DDBJ whole genome shotgun (WGS) entry which is preliminary data.</text>
</comment>
<dbReference type="OrthoDB" id="514299at2759"/>
<name>A0A210PGU0_MIZYE</name>